<name>A0A820PEG2_9BILA</name>
<organism evidence="2 3">
    <name type="scientific">Rotaria magnacalcarata</name>
    <dbReference type="NCBI Taxonomy" id="392030"/>
    <lineage>
        <taxon>Eukaryota</taxon>
        <taxon>Metazoa</taxon>
        <taxon>Spiralia</taxon>
        <taxon>Gnathifera</taxon>
        <taxon>Rotifera</taxon>
        <taxon>Eurotatoria</taxon>
        <taxon>Bdelloidea</taxon>
        <taxon>Philodinida</taxon>
        <taxon>Philodinidae</taxon>
        <taxon>Rotaria</taxon>
    </lineage>
</organism>
<proteinExistence type="predicted"/>
<feature type="transmembrane region" description="Helical" evidence="1">
    <location>
        <begin position="7"/>
        <end position="26"/>
    </location>
</feature>
<accession>A0A820PEG2</accession>
<comment type="caution">
    <text evidence="2">The sequence shown here is derived from an EMBL/GenBank/DDBJ whole genome shotgun (WGS) entry which is preliminary data.</text>
</comment>
<keyword evidence="1" id="KW-0472">Membrane</keyword>
<dbReference type="Proteomes" id="UP000663842">
    <property type="component" value="Unassembled WGS sequence"/>
</dbReference>
<evidence type="ECO:0000313" key="2">
    <source>
        <dbReference type="EMBL" id="CAF4404096.1"/>
    </source>
</evidence>
<reference evidence="2" key="1">
    <citation type="submission" date="2021-02" db="EMBL/GenBank/DDBJ databases">
        <authorList>
            <person name="Nowell W R."/>
        </authorList>
    </citation>
    <scope>NUCLEOTIDE SEQUENCE</scope>
</reference>
<feature type="non-terminal residue" evidence="2">
    <location>
        <position position="28"/>
    </location>
</feature>
<evidence type="ECO:0000256" key="1">
    <source>
        <dbReference type="SAM" id="Phobius"/>
    </source>
</evidence>
<evidence type="ECO:0000313" key="3">
    <source>
        <dbReference type="Proteomes" id="UP000663842"/>
    </source>
</evidence>
<dbReference type="EMBL" id="CAJOBF010025767">
    <property type="protein sequence ID" value="CAF4404096.1"/>
    <property type="molecule type" value="Genomic_DNA"/>
</dbReference>
<sequence>MVLHGRLLYAWLPLLVFLLQVFHGRLAE</sequence>
<dbReference type="AlphaFoldDB" id="A0A820PEG2"/>
<gene>
    <name evidence="2" type="ORF">UXM345_LOCUS38302</name>
</gene>
<keyword evidence="1" id="KW-1133">Transmembrane helix</keyword>
<protein>
    <submittedName>
        <fullName evidence="2">Uncharacterized protein</fullName>
    </submittedName>
</protein>
<keyword evidence="1" id="KW-0812">Transmembrane</keyword>